<dbReference type="CDD" id="cd02021">
    <property type="entry name" value="GntK"/>
    <property type="match status" value="1"/>
</dbReference>
<dbReference type="Pfam" id="PF01202">
    <property type="entry name" value="SKI"/>
    <property type="match status" value="1"/>
</dbReference>
<dbReference type="Gene3D" id="3.40.50.300">
    <property type="entry name" value="P-loop containing nucleotide triphosphate hydrolases"/>
    <property type="match status" value="1"/>
</dbReference>
<dbReference type="NCBIfam" id="TIGR01313">
    <property type="entry name" value="therm_gnt_kin"/>
    <property type="match status" value="1"/>
</dbReference>
<dbReference type="InterPro" id="IPR027417">
    <property type="entry name" value="P-loop_NTPase"/>
</dbReference>
<keyword evidence="8" id="KW-0311">Gluconate utilization</keyword>
<evidence type="ECO:0000313" key="11">
    <source>
        <dbReference type="EMBL" id="CAB3777238.1"/>
    </source>
</evidence>
<evidence type="ECO:0000256" key="9">
    <source>
        <dbReference type="ARBA" id="ARBA00048090"/>
    </source>
</evidence>
<keyword evidence="5 10" id="KW-0547">Nucleotide-binding</keyword>
<comment type="similarity">
    <text evidence="2 10">Belongs to the gluconokinase GntK/GntV family.</text>
</comment>
<name>A0A6S7CCW0_9BURK</name>
<keyword evidence="4 10" id="KW-0808">Transferase</keyword>
<evidence type="ECO:0000256" key="8">
    <source>
        <dbReference type="ARBA" id="ARBA00023064"/>
    </source>
</evidence>
<gene>
    <name evidence="11" type="primary">gntK</name>
    <name evidence="11" type="ORF">LMG28138_00325</name>
</gene>
<sequence length="165" mass="18489">MILIAMGVSGSGKTTVGEQLAARLHCGFADADEFHSEANKKKMHEGHPLTDEDRWPWLRSIREAIEAKRAAGVDFVFACSALKVVYRDILRAGDKDVVFVYLHGTREVLATRLGARKGHFFDPSLLQSQLDTLEPPTEEEAIFVDIDQTPEQVVDEIVEKVTLRR</sequence>
<protein>
    <recommendedName>
        <fullName evidence="3 10">Gluconokinase</fullName>
        <ecNumber evidence="3 10">2.7.1.12</ecNumber>
    </recommendedName>
</protein>
<dbReference type="InterPro" id="IPR006001">
    <property type="entry name" value="Therm_gnt_kin"/>
</dbReference>
<organism evidence="11 12">
    <name type="scientific">Pararobbsia alpina</name>
    <dbReference type="NCBI Taxonomy" id="621374"/>
    <lineage>
        <taxon>Bacteria</taxon>
        <taxon>Pseudomonadati</taxon>
        <taxon>Pseudomonadota</taxon>
        <taxon>Betaproteobacteria</taxon>
        <taxon>Burkholderiales</taxon>
        <taxon>Burkholderiaceae</taxon>
        <taxon>Pararobbsia</taxon>
    </lineage>
</organism>
<dbReference type="InterPro" id="IPR031322">
    <property type="entry name" value="Shikimate/glucono_kinase"/>
</dbReference>
<dbReference type="EC" id="2.7.1.12" evidence="3 10"/>
<dbReference type="FunFam" id="3.40.50.300:FF:000522">
    <property type="entry name" value="Gluconokinase"/>
    <property type="match status" value="1"/>
</dbReference>
<evidence type="ECO:0000256" key="6">
    <source>
        <dbReference type="ARBA" id="ARBA00022777"/>
    </source>
</evidence>
<evidence type="ECO:0000256" key="5">
    <source>
        <dbReference type="ARBA" id="ARBA00022741"/>
    </source>
</evidence>
<comment type="pathway">
    <text evidence="1">Carbohydrate acid metabolism.</text>
</comment>
<dbReference type="PANTHER" id="PTHR43442:SF3">
    <property type="entry name" value="GLUCONOKINASE-RELATED"/>
    <property type="match status" value="1"/>
</dbReference>
<evidence type="ECO:0000256" key="3">
    <source>
        <dbReference type="ARBA" id="ARBA00012054"/>
    </source>
</evidence>
<evidence type="ECO:0000256" key="4">
    <source>
        <dbReference type="ARBA" id="ARBA00022679"/>
    </source>
</evidence>
<evidence type="ECO:0000256" key="1">
    <source>
        <dbReference type="ARBA" id="ARBA00004761"/>
    </source>
</evidence>
<dbReference type="PRINTS" id="PR01100">
    <property type="entry name" value="SHIKIMTKNASE"/>
</dbReference>
<keyword evidence="12" id="KW-1185">Reference proteome</keyword>
<dbReference type="Proteomes" id="UP000494115">
    <property type="component" value="Unassembled WGS sequence"/>
</dbReference>
<reference evidence="11 12" key="1">
    <citation type="submission" date="2020-04" db="EMBL/GenBank/DDBJ databases">
        <authorList>
            <person name="De Canck E."/>
        </authorList>
    </citation>
    <scope>NUCLEOTIDE SEQUENCE [LARGE SCALE GENOMIC DNA]</scope>
    <source>
        <strain evidence="11 12">LMG 28138</strain>
    </source>
</reference>
<dbReference type="SUPFAM" id="SSF52540">
    <property type="entry name" value="P-loop containing nucleoside triphosphate hydrolases"/>
    <property type="match status" value="1"/>
</dbReference>
<dbReference type="PANTHER" id="PTHR43442">
    <property type="entry name" value="GLUCONOKINASE-RELATED"/>
    <property type="match status" value="1"/>
</dbReference>
<accession>A0A6S7CCW0</accession>
<dbReference type="EMBL" id="CADIKM010000001">
    <property type="protein sequence ID" value="CAB3777238.1"/>
    <property type="molecule type" value="Genomic_DNA"/>
</dbReference>
<evidence type="ECO:0000256" key="2">
    <source>
        <dbReference type="ARBA" id="ARBA00008420"/>
    </source>
</evidence>
<proteinExistence type="inferred from homology"/>
<keyword evidence="6 10" id="KW-0418">Kinase</keyword>
<dbReference type="RefSeq" id="WP_175102862.1">
    <property type="nucleotide sequence ID" value="NZ_CADIKM010000001.1"/>
</dbReference>
<dbReference type="GO" id="GO:0019521">
    <property type="term" value="P:D-gluconate metabolic process"/>
    <property type="evidence" value="ECO:0007669"/>
    <property type="project" value="UniProtKB-KW"/>
</dbReference>
<dbReference type="AlphaFoldDB" id="A0A6S7CCW0"/>
<evidence type="ECO:0000313" key="12">
    <source>
        <dbReference type="Proteomes" id="UP000494115"/>
    </source>
</evidence>
<dbReference type="GO" id="GO:0046316">
    <property type="term" value="F:gluconokinase activity"/>
    <property type="evidence" value="ECO:0007669"/>
    <property type="project" value="UniProtKB-EC"/>
</dbReference>
<evidence type="ECO:0000256" key="7">
    <source>
        <dbReference type="ARBA" id="ARBA00022840"/>
    </source>
</evidence>
<dbReference type="GO" id="GO:0005737">
    <property type="term" value="C:cytoplasm"/>
    <property type="evidence" value="ECO:0007669"/>
    <property type="project" value="TreeGrafter"/>
</dbReference>
<dbReference type="GO" id="GO:0005524">
    <property type="term" value="F:ATP binding"/>
    <property type="evidence" value="ECO:0007669"/>
    <property type="project" value="UniProtKB-KW"/>
</dbReference>
<keyword evidence="7 10" id="KW-0067">ATP-binding</keyword>
<comment type="catalytic activity">
    <reaction evidence="9 10">
        <text>D-gluconate + ATP = 6-phospho-D-gluconate + ADP + H(+)</text>
        <dbReference type="Rhea" id="RHEA:19433"/>
        <dbReference type="ChEBI" id="CHEBI:15378"/>
        <dbReference type="ChEBI" id="CHEBI:18391"/>
        <dbReference type="ChEBI" id="CHEBI:30616"/>
        <dbReference type="ChEBI" id="CHEBI:58759"/>
        <dbReference type="ChEBI" id="CHEBI:456216"/>
        <dbReference type="EC" id="2.7.1.12"/>
    </reaction>
</comment>
<evidence type="ECO:0000256" key="10">
    <source>
        <dbReference type="RuleBase" id="RU363066"/>
    </source>
</evidence>